<dbReference type="EMBL" id="CP003912">
    <property type="protein sequence ID" value="AGU53623.1"/>
    <property type="molecule type" value="Genomic_DNA"/>
</dbReference>
<dbReference type="PANTHER" id="PTHR42928">
    <property type="entry name" value="TRICARBOXYLATE-BINDING PROTEIN"/>
    <property type="match status" value="1"/>
</dbReference>
<dbReference type="HOGENOM" id="CLU_045683_0_1_4"/>
<evidence type="ECO:0000256" key="2">
    <source>
        <dbReference type="SAM" id="SignalP"/>
    </source>
</evidence>
<sequence length="329" mass="34470">MNVLKMLARRWLALGVIAASGAVATGAAAQADYPSKAVRIIAPFPAGSGPDANAREIASELTKILGQTFYVENRPGASNIIGTEVAAKAPADGYSLYIGTTSSLSVVPHLYSKLPFNAEKDFAPVSLLGVLNTGLIATPGVEAKDARALIAALKAKPDSVTVATAGIGSYSHLSAAWFNSAAGVKTNLVPYNSTSPYTDLMSGQVQAMFDGLPAAAGSIRAGRLKLLAITGNKRHPSFPDVPTFAEAGLPDYAPIAWQGILAPAGTPKPTLDKLSAAMQKACQSEELAKKWREYGGELRCNTPAEFAAFINADRQMWGQVIRQANIKLD</sequence>
<dbReference type="CDD" id="cd07012">
    <property type="entry name" value="PBP2_Bug_TTT"/>
    <property type="match status" value="1"/>
</dbReference>
<keyword evidence="2" id="KW-0732">Signal</keyword>
<dbReference type="InterPro" id="IPR005064">
    <property type="entry name" value="BUG"/>
</dbReference>
<dbReference type="InterPro" id="IPR042100">
    <property type="entry name" value="Bug_dom1"/>
</dbReference>
<reference evidence="3 4" key="1">
    <citation type="submission" date="2012-10" db="EMBL/GenBank/DDBJ databases">
        <title>Genome sequence of Variovorax paradoxus B4.</title>
        <authorList>
            <person name="Schuldes J."/>
            <person name="Brandt U."/>
            <person name="Hiessl S."/>
            <person name="Wuebbeler J.H."/>
            <person name="Thuermer A."/>
            <person name="Steinbuechel A."/>
            <person name="Daniel R."/>
        </authorList>
    </citation>
    <scope>NUCLEOTIDE SEQUENCE [LARGE SCALE GENOMIC DNA]</scope>
    <source>
        <strain evidence="3 4">B4</strain>
    </source>
</reference>
<dbReference type="AlphaFoldDB" id="T1XM08"/>
<gene>
    <name evidence="3" type="ORF">VAPA_2c10670</name>
</gene>
<dbReference type="PIRSF" id="PIRSF017082">
    <property type="entry name" value="YflP"/>
    <property type="match status" value="1"/>
</dbReference>
<dbReference type="PATRIC" id="fig|1246301.3.peg.6582"/>
<comment type="similarity">
    <text evidence="1">Belongs to the UPF0065 (bug) family.</text>
</comment>
<evidence type="ECO:0000313" key="3">
    <source>
        <dbReference type="EMBL" id="AGU53623.1"/>
    </source>
</evidence>
<evidence type="ECO:0000313" key="4">
    <source>
        <dbReference type="Proteomes" id="UP000016223"/>
    </source>
</evidence>
<dbReference type="PANTHER" id="PTHR42928:SF5">
    <property type="entry name" value="BLR1237 PROTEIN"/>
    <property type="match status" value="1"/>
</dbReference>
<dbReference type="Proteomes" id="UP000016223">
    <property type="component" value="Chromosome 2"/>
</dbReference>
<dbReference type="Pfam" id="PF03401">
    <property type="entry name" value="TctC"/>
    <property type="match status" value="1"/>
</dbReference>
<protein>
    <submittedName>
        <fullName evidence="3">Putative Bug-like extra-cytoplasmic solute receptor, TTT family</fullName>
    </submittedName>
</protein>
<dbReference type="Gene3D" id="3.40.190.10">
    <property type="entry name" value="Periplasmic binding protein-like II"/>
    <property type="match status" value="1"/>
</dbReference>
<dbReference type="KEGG" id="vpd:VAPA_2c10670"/>
<name>T1XM08_VARPD</name>
<proteinExistence type="inferred from homology"/>
<dbReference type="OrthoDB" id="8856926at2"/>
<accession>T1XM08</accession>
<feature type="signal peptide" evidence="2">
    <location>
        <begin position="1"/>
        <end position="29"/>
    </location>
</feature>
<dbReference type="SUPFAM" id="SSF53850">
    <property type="entry name" value="Periplasmic binding protein-like II"/>
    <property type="match status" value="1"/>
</dbReference>
<organism evidence="3 4">
    <name type="scientific">Variovorax paradoxus B4</name>
    <dbReference type="NCBI Taxonomy" id="1246301"/>
    <lineage>
        <taxon>Bacteria</taxon>
        <taxon>Pseudomonadati</taxon>
        <taxon>Pseudomonadota</taxon>
        <taxon>Betaproteobacteria</taxon>
        <taxon>Burkholderiales</taxon>
        <taxon>Comamonadaceae</taxon>
        <taxon>Variovorax</taxon>
    </lineage>
</organism>
<keyword evidence="3" id="KW-0675">Receptor</keyword>
<evidence type="ECO:0000256" key="1">
    <source>
        <dbReference type="ARBA" id="ARBA00006987"/>
    </source>
</evidence>
<feature type="chain" id="PRO_5004586281" evidence="2">
    <location>
        <begin position="30"/>
        <end position="329"/>
    </location>
</feature>
<dbReference type="RefSeq" id="WP_021004449.1">
    <property type="nucleotide sequence ID" value="NC_022234.1"/>
</dbReference>
<dbReference type="Gene3D" id="3.40.190.150">
    <property type="entry name" value="Bordetella uptake gene, domain 1"/>
    <property type="match status" value="1"/>
</dbReference>